<dbReference type="InterPro" id="IPR007621">
    <property type="entry name" value="TPM_dom"/>
</dbReference>
<dbReference type="OrthoDB" id="9786161at2"/>
<protein>
    <submittedName>
        <fullName evidence="2">TPM domain-containing protein</fullName>
    </submittedName>
</protein>
<dbReference type="KEGG" id="ark:D6B99_13740"/>
<accession>A0A386HRI7</accession>
<name>A0A386HRI7_9BACT</name>
<reference evidence="2 3" key="1">
    <citation type="submission" date="2018-09" db="EMBL/GenBank/DDBJ databases">
        <title>Arachidicoccus sp. nov., a bacterium isolated from soil.</title>
        <authorList>
            <person name="Weon H.-Y."/>
            <person name="Kwon S.-W."/>
            <person name="Lee S.A."/>
        </authorList>
    </citation>
    <scope>NUCLEOTIDE SEQUENCE [LARGE SCALE GENOMIC DNA]</scope>
    <source>
        <strain evidence="2 3">KIS59-12</strain>
    </source>
</reference>
<evidence type="ECO:0000259" key="1">
    <source>
        <dbReference type="Pfam" id="PF04536"/>
    </source>
</evidence>
<organism evidence="2 3">
    <name type="scientific">Arachidicoccus soli</name>
    <dbReference type="NCBI Taxonomy" id="2341117"/>
    <lineage>
        <taxon>Bacteria</taxon>
        <taxon>Pseudomonadati</taxon>
        <taxon>Bacteroidota</taxon>
        <taxon>Chitinophagia</taxon>
        <taxon>Chitinophagales</taxon>
        <taxon>Chitinophagaceae</taxon>
        <taxon>Arachidicoccus</taxon>
    </lineage>
</organism>
<keyword evidence="3" id="KW-1185">Reference proteome</keyword>
<gene>
    <name evidence="2" type="ORF">D6B99_13740</name>
</gene>
<dbReference type="RefSeq" id="WP_119989443.1">
    <property type="nucleotide sequence ID" value="NZ_CP032489.1"/>
</dbReference>
<sequence>MFKFLKKKVPQFFSTEEQEEIVDAIKQAEVATSGELRLYVESKCSYVNALDRAIEIFTKLKMYQTAQRNAVLVYVALKDKQLAVFADEGIYQKAGTQFWNDKVKQMISHFNKANYAMGLKEVILEIGQSLTEAFPYDATTDKNELPDDIVYGK</sequence>
<dbReference type="PANTHER" id="PTHR30373:SF8">
    <property type="entry name" value="BLL7265 PROTEIN"/>
    <property type="match status" value="1"/>
</dbReference>
<dbReference type="Pfam" id="PF04536">
    <property type="entry name" value="TPM_phosphatase"/>
    <property type="match status" value="1"/>
</dbReference>
<dbReference type="AlphaFoldDB" id="A0A386HRI7"/>
<feature type="domain" description="TPM" evidence="1">
    <location>
        <begin position="11"/>
        <end position="128"/>
    </location>
</feature>
<proteinExistence type="predicted"/>
<dbReference type="EMBL" id="CP032489">
    <property type="protein sequence ID" value="AYD48568.1"/>
    <property type="molecule type" value="Genomic_DNA"/>
</dbReference>
<dbReference type="Proteomes" id="UP000266118">
    <property type="component" value="Chromosome"/>
</dbReference>
<dbReference type="PANTHER" id="PTHR30373">
    <property type="entry name" value="UPF0603 PROTEIN YGCG"/>
    <property type="match status" value="1"/>
</dbReference>
<evidence type="ECO:0000313" key="2">
    <source>
        <dbReference type="EMBL" id="AYD48568.1"/>
    </source>
</evidence>
<dbReference type="Gene3D" id="3.10.310.50">
    <property type="match status" value="1"/>
</dbReference>
<evidence type="ECO:0000313" key="3">
    <source>
        <dbReference type="Proteomes" id="UP000266118"/>
    </source>
</evidence>